<dbReference type="NCBIfam" id="NF002727">
    <property type="entry name" value="PRK02615.1"/>
    <property type="match status" value="1"/>
</dbReference>
<dbReference type="InterPro" id="IPR041397">
    <property type="entry name" value="ThiD2"/>
</dbReference>
<accession>A0ABU5SS98</accession>
<comment type="caution">
    <text evidence="14">The sequence shown here is derived from an EMBL/GenBank/DDBJ whole genome shotgun (WGS) entry which is preliminary data.</text>
</comment>
<evidence type="ECO:0000256" key="6">
    <source>
        <dbReference type="ARBA" id="ARBA00047334"/>
    </source>
</evidence>
<comment type="function">
    <text evidence="9">Condenses 4-methyl-5-(beta-hydroxyethyl)thiazole monophosphate (THZ-P) and 2-methyl-4-amino-5-hydroxymethyl pyrimidine pyrophosphate (HMP-PP) to form thiamine monophosphate (TMP).</text>
</comment>
<feature type="binding site" evidence="9">
    <location>
        <position position="289"/>
    </location>
    <ligand>
        <name>4-amino-2-methyl-5-(diphosphooxymethyl)pyrimidine</name>
        <dbReference type="ChEBI" id="CHEBI:57841"/>
    </ligand>
</feature>
<sequence>MTPQPPVPSPTLDSERAAIERLLDANLDRAREGLRVLEDWARFALDRPDLVARCKDLRQRLGRLHQERYKLARHTASDPAAGMTHPAQAERQNGASVLAANAGRVQEALRVLEEFGRMEDSALAADAAAIRYALYDLEVDLIQAGRGGDERRALLRRCHLYLVTSPVEGLEEVVAAALAAGVRLVQYRAKAGDVPDDRRRFAQASALRQLCQRHGALFLVNDRIDLALAVGADGVHLGQGDLPPAVARRLLGPDRLIGRSTHCLEDLHRAVADGCDYVGVGPVKATPTKPGRDPVGLAYVSQAAAECPLPFFAIGGIDLANLAAVRRAGAERVAVVRAITQAEDPGAAAAALLAGLESGA</sequence>
<dbReference type="HAMAP" id="MF_00097">
    <property type="entry name" value="TMP_synthase"/>
    <property type="match status" value="1"/>
</dbReference>
<dbReference type="InterPro" id="IPR013785">
    <property type="entry name" value="Aldolase_TIM"/>
</dbReference>
<dbReference type="EMBL" id="JAYGHY010000003">
    <property type="protein sequence ID" value="MEA5441230.1"/>
    <property type="molecule type" value="Genomic_DNA"/>
</dbReference>
<feature type="binding site" evidence="9">
    <location>
        <begin position="286"/>
        <end position="288"/>
    </location>
    <ligand>
        <name>2-[(2R,5Z)-2-carboxy-4-methylthiazol-5(2H)-ylidene]ethyl phosphate</name>
        <dbReference type="ChEBI" id="CHEBI:62899"/>
    </ligand>
</feature>
<comment type="catalytic activity">
    <reaction evidence="8 9 10">
        <text>2-[(2R,5Z)-2-carboxy-4-methylthiazol-5(2H)-ylidene]ethyl phosphate + 4-amino-2-methyl-5-(diphosphooxymethyl)pyrimidine + 2 H(+) = thiamine phosphate + CO2 + diphosphate</text>
        <dbReference type="Rhea" id="RHEA:47844"/>
        <dbReference type="ChEBI" id="CHEBI:15378"/>
        <dbReference type="ChEBI" id="CHEBI:16526"/>
        <dbReference type="ChEBI" id="CHEBI:33019"/>
        <dbReference type="ChEBI" id="CHEBI:37575"/>
        <dbReference type="ChEBI" id="CHEBI:57841"/>
        <dbReference type="ChEBI" id="CHEBI:62899"/>
        <dbReference type="EC" id="2.5.1.3"/>
    </reaction>
</comment>
<dbReference type="SUPFAM" id="SSF51391">
    <property type="entry name" value="Thiamin phosphate synthase"/>
    <property type="match status" value="1"/>
</dbReference>
<dbReference type="InterPro" id="IPR036206">
    <property type="entry name" value="ThiamineP_synth_sf"/>
</dbReference>
<evidence type="ECO:0000256" key="1">
    <source>
        <dbReference type="ARBA" id="ARBA00005165"/>
    </source>
</evidence>
<comment type="cofactor">
    <cofactor evidence="9">
        <name>Mg(2+)</name>
        <dbReference type="ChEBI" id="CHEBI:18420"/>
    </cofactor>
    <text evidence="9">Binds 1 Mg(2+) ion per subunit.</text>
</comment>
<keyword evidence="5 9" id="KW-0784">Thiamine biosynthesis</keyword>
<dbReference type="Pfam" id="PF02581">
    <property type="entry name" value="TMP-TENI"/>
    <property type="match status" value="1"/>
</dbReference>
<evidence type="ECO:0000256" key="4">
    <source>
        <dbReference type="ARBA" id="ARBA00022842"/>
    </source>
</evidence>
<organism evidence="14 15">
    <name type="scientific">Cyanobium gracile UHCC 0281</name>
    <dbReference type="NCBI Taxonomy" id="3110309"/>
    <lineage>
        <taxon>Bacteria</taxon>
        <taxon>Bacillati</taxon>
        <taxon>Cyanobacteriota</taxon>
        <taxon>Cyanophyceae</taxon>
        <taxon>Synechococcales</taxon>
        <taxon>Prochlorococcaceae</taxon>
        <taxon>Cyanobium</taxon>
    </lineage>
</organism>
<feature type="domain" description="ThiD2" evidence="13">
    <location>
        <begin position="21"/>
        <end position="138"/>
    </location>
</feature>
<dbReference type="NCBIfam" id="TIGR00693">
    <property type="entry name" value="thiE"/>
    <property type="match status" value="1"/>
</dbReference>
<keyword evidence="4 9" id="KW-0460">Magnesium</keyword>
<evidence type="ECO:0000256" key="11">
    <source>
        <dbReference type="RuleBase" id="RU004253"/>
    </source>
</evidence>
<feature type="binding site" evidence="9">
    <location>
        <position position="316"/>
    </location>
    <ligand>
        <name>2-[(2R,5Z)-2-carboxy-4-methylthiazol-5(2H)-ylidene]ethyl phosphate</name>
        <dbReference type="ChEBI" id="CHEBI:62899"/>
    </ligand>
</feature>
<evidence type="ECO:0000259" key="13">
    <source>
        <dbReference type="Pfam" id="PF17792"/>
    </source>
</evidence>
<evidence type="ECO:0000313" key="15">
    <source>
        <dbReference type="Proteomes" id="UP001302329"/>
    </source>
</evidence>
<feature type="region of interest" description="Thiamine-phosphate synthase" evidence="9">
    <location>
        <begin position="134"/>
        <end position="360"/>
    </location>
</feature>
<protein>
    <recommendedName>
        <fullName evidence="9">Thiamine-phosphate synthase</fullName>
        <shortName evidence="9">TP synthase</shortName>
        <shortName evidence="9">TPS</shortName>
        <ecNumber evidence="9">2.5.1.3</ecNumber>
    </recommendedName>
    <alternativeName>
        <fullName evidence="9">Thiamine-phosphate pyrophosphorylase</fullName>
        <shortName evidence="9">TMP pyrophosphorylase</shortName>
        <shortName evidence="9">TMP-PPase</shortName>
    </alternativeName>
</protein>
<evidence type="ECO:0000256" key="2">
    <source>
        <dbReference type="ARBA" id="ARBA00022679"/>
    </source>
</evidence>
<feature type="region of interest" description="Unknown" evidence="9">
    <location>
        <begin position="1"/>
        <end position="133"/>
    </location>
</feature>
<comment type="catalytic activity">
    <reaction evidence="7 9 10">
        <text>2-(2-carboxy-4-methylthiazol-5-yl)ethyl phosphate + 4-amino-2-methyl-5-(diphosphooxymethyl)pyrimidine + 2 H(+) = thiamine phosphate + CO2 + diphosphate</text>
        <dbReference type="Rhea" id="RHEA:47848"/>
        <dbReference type="ChEBI" id="CHEBI:15378"/>
        <dbReference type="ChEBI" id="CHEBI:16526"/>
        <dbReference type="ChEBI" id="CHEBI:33019"/>
        <dbReference type="ChEBI" id="CHEBI:37575"/>
        <dbReference type="ChEBI" id="CHEBI:57841"/>
        <dbReference type="ChEBI" id="CHEBI:62890"/>
        <dbReference type="EC" id="2.5.1.3"/>
    </reaction>
</comment>
<evidence type="ECO:0000259" key="12">
    <source>
        <dbReference type="Pfam" id="PF02581"/>
    </source>
</evidence>
<evidence type="ECO:0000256" key="7">
    <source>
        <dbReference type="ARBA" id="ARBA00047851"/>
    </source>
</evidence>
<keyword evidence="3 9" id="KW-0479">Metal-binding</keyword>
<dbReference type="Proteomes" id="UP001302329">
    <property type="component" value="Unassembled WGS sequence"/>
</dbReference>
<comment type="pathway">
    <text evidence="1 9 11">Cofactor biosynthesis; thiamine diphosphate biosynthesis; thiamine phosphate from 4-amino-2-methyl-5-diphosphomethylpyrimidine and 4-methyl-5-(2-phosphoethyl)-thiazole: step 1/1.</text>
</comment>
<feature type="domain" description="Thiamine phosphate synthase/TenI" evidence="12">
    <location>
        <begin position="160"/>
        <end position="339"/>
    </location>
</feature>
<name>A0ABU5SS98_9CYAN</name>
<feature type="binding site" evidence="9">
    <location>
        <position position="260"/>
    </location>
    <ligand>
        <name>4-amino-2-methyl-5-(diphosphooxymethyl)pyrimidine</name>
        <dbReference type="ChEBI" id="CHEBI:57841"/>
    </ligand>
</feature>
<evidence type="ECO:0000256" key="10">
    <source>
        <dbReference type="RuleBase" id="RU003826"/>
    </source>
</evidence>
<dbReference type="HAMAP" id="MF_01327">
    <property type="entry name" value="TMP_synthase_cyanobact"/>
    <property type="match status" value="1"/>
</dbReference>
<evidence type="ECO:0000256" key="3">
    <source>
        <dbReference type="ARBA" id="ARBA00022723"/>
    </source>
</evidence>
<dbReference type="Pfam" id="PF17792">
    <property type="entry name" value="ThiD2"/>
    <property type="match status" value="1"/>
</dbReference>
<comment type="catalytic activity">
    <reaction evidence="6 9 10">
        <text>4-methyl-5-(2-phosphooxyethyl)-thiazole + 4-amino-2-methyl-5-(diphosphooxymethyl)pyrimidine + H(+) = thiamine phosphate + diphosphate</text>
        <dbReference type="Rhea" id="RHEA:22328"/>
        <dbReference type="ChEBI" id="CHEBI:15378"/>
        <dbReference type="ChEBI" id="CHEBI:33019"/>
        <dbReference type="ChEBI" id="CHEBI:37575"/>
        <dbReference type="ChEBI" id="CHEBI:57841"/>
        <dbReference type="ChEBI" id="CHEBI:58296"/>
        <dbReference type="EC" id="2.5.1.3"/>
    </reaction>
</comment>
<reference evidence="14 15" key="1">
    <citation type="submission" date="2023-12" db="EMBL/GenBank/DDBJ databases">
        <title>Baltic Sea Cyanobacteria.</title>
        <authorList>
            <person name="Delbaje E."/>
            <person name="Fewer D.P."/>
            <person name="Shishido T.K."/>
        </authorList>
    </citation>
    <scope>NUCLEOTIDE SEQUENCE [LARGE SCALE GENOMIC DNA]</scope>
    <source>
        <strain evidence="14 15">UHCC 0281</strain>
    </source>
</reference>
<feature type="binding site" evidence="9">
    <location>
        <position position="241"/>
    </location>
    <ligand>
        <name>Mg(2+)</name>
        <dbReference type="ChEBI" id="CHEBI:18420"/>
    </ligand>
</feature>
<dbReference type="InterPro" id="IPR022998">
    <property type="entry name" value="ThiamineP_synth_TenI"/>
</dbReference>
<evidence type="ECO:0000313" key="14">
    <source>
        <dbReference type="EMBL" id="MEA5441230.1"/>
    </source>
</evidence>
<keyword evidence="15" id="KW-1185">Reference proteome</keyword>
<feature type="binding site" evidence="9">
    <location>
        <position position="221"/>
    </location>
    <ligand>
        <name>4-amino-2-methyl-5-(diphosphooxymethyl)pyrimidine</name>
        <dbReference type="ChEBI" id="CHEBI:57841"/>
    </ligand>
</feature>
<feature type="binding site" evidence="9">
    <location>
        <position position="222"/>
    </location>
    <ligand>
        <name>Mg(2+)</name>
        <dbReference type="ChEBI" id="CHEBI:18420"/>
    </ligand>
</feature>
<keyword evidence="2 9" id="KW-0808">Transferase</keyword>
<dbReference type="PIRSF" id="PIRSF000512">
    <property type="entry name" value="TMP_PPase_Cyanobac_prd"/>
    <property type="match status" value="1"/>
</dbReference>
<dbReference type="RefSeq" id="WP_323355382.1">
    <property type="nucleotide sequence ID" value="NZ_JAYGHY010000003.1"/>
</dbReference>
<dbReference type="PANTHER" id="PTHR20857:SF15">
    <property type="entry name" value="THIAMINE-PHOSPHATE SYNTHASE"/>
    <property type="match status" value="1"/>
</dbReference>
<feature type="binding site" evidence="9">
    <location>
        <begin position="186"/>
        <end position="190"/>
    </location>
    <ligand>
        <name>4-amino-2-methyl-5-(diphosphooxymethyl)pyrimidine</name>
        <dbReference type="ChEBI" id="CHEBI:57841"/>
    </ligand>
</feature>
<dbReference type="GO" id="GO:0004789">
    <property type="term" value="F:thiamine-phosphate diphosphorylase activity"/>
    <property type="evidence" value="ECO:0007669"/>
    <property type="project" value="UniProtKB-EC"/>
</dbReference>
<comment type="similarity">
    <text evidence="9 10">Belongs to the thiamine-phosphate synthase family.</text>
</comment>
<dbReference type="InterPro" id="IPR034291">
    <property type="entry name" value="TMP_synthase"/>
</dbReference>
<evidence type="ECO:0000256" key="8">
    <source>
        <dbReference type="ARBA" id="ARBA00047883"/>
    </source>
</evidence>
<dbReference type="PANTHER" id="PTHR20857">
    <property type="entry name" value="THIAMINE-PHOSPHATE PYROPHOSPHORYLASE"/>
    <property type="match status" value="1"/>
</dbReference>
<evidence type="ECO:0000256" key="5">
    <source>
        <dbReference type="ARBA" id="ARBA00022977"/>
    </source>
</evidence>
<dbReference type="InterPro" id="IPR016229">
    <property type="entry name" value="TMP_synthase_cyanobac_bac"/>
</dbReference>
<proteinExistence type="inferred from homology"/>
<dbReference type="EC" id="2.5.1.3" evidence="9"/>
<dbReference type="CDD" id="cd00564">
    <property type="entry name" value="TMP_TenI"/>
    <property type="match status" value="1"/>
</dbReference>
<evidence type="ECO:0000256" key="9">
    <source>
        <dbReference type="HAMAP-Rule" id="MF_01327"/>
    </source>
</evidence>
<dbReference type="Gene3D" id="3.20.20.70">
    <property type="entry name" value="Aldolase class I"/>
    <property type="match status" value="1"/>
</dbReference>
<gene>
    <name evidence="9" type="primary">thiE</name>
    <name evidence="14" type="ORF">VB739_01530</name>
</gene>